<evidence type="ECO:0000256" key="4">
    <source>
        <dbReference type="ARBA" id="ARBA00033400"/>
    </source>
</evidence>
<feature type="compositionally biased region" description="Low complexity" evidence="5">
    <location>
        <begin position="72"/>
        <end position="85"/>
    </location>
</feature>
<evidence type="ECO:0000256" key="3">
    <source>
        <dbReference type="ARBA" id="ARBA00022658"/>
    </source>
</evidence>
<sequence length="499" mass="55457">MVERSDRAPLLDWEEVPSAERPAGAAPRAKERLASPSNGRASPGCSAPGLGWSSAPGGPTASRSASNGDGCSAPPATSSTPTTSSGEALHPDHEHQPSDSESREPSLEDRMVKWEEKDQIVSVFVVTFNTRSGNMLEWCLPKDMDLEGVEFKAIASGSHRVTTDFIYFRKGSYFGLACFANMAVESAVERGARMKSVGILSPSYTLLYRYMSFLEHQVRLQLQSPGHYSPLEAFYEDKRALLPPSGDGVVTACPANAWGAAINHCMHPEMKITHPAGCMSQFIRFFGEQIMVLWKLALLRRRILIFCPPPVGVVCYRVYCCCCLANISIPGIGVAVPEFRPFFYVNVADISALENELSYVACTTEKIFEEKKDLYDVYVDNQNVKTYRDGLKSLLRLSNADKEKYRKLTEQRQMLLYSQEENGDCVSSEEDLFILFFLEQNNRIFQTLGEVAGSPDPTLTQESVRAMGLDPHGDRLFLLHLLEIYGYDTLLVSEQLCCS</sequence>
<dbReference type="PROSITE" id="PS50211">
    <property type="entry name" value="DENN"/>
    <property type="match status" value="1"/>
</dbReference>
<dbReference type="STRING" id="69293.ENSGACP00000025260"/>
<proteinExistence type="inferred from homology"/>
<keyword evidence="8" id="KW-1185">Reference proteome</keyword>
<dbReference type="InterPro" id="IPR051731">
    <property type="entry name" value="DENND11/AVL9_GEFs"/>
</dbReference>
<dbReference type="Ensembl" id="ENSGACT00000025309.2">
    <property type="protein sequence ID" value="ENSGACP00000025260.2"/>
    <property type="gene ID" value="ENSGACG00000019104.2"/>
</dbReference>
<comment type="similarity">
    <text evidence="1">Belongs to the DENND11 family.</text>
</comment>
<dbReference type="RefSeq" id="XP_040030161.1">
    <property type="nucleotide sequence ID" value="XM_040174227.1"/>
</dbReference>
<feature type="region of interest" description="Disordered" evidence="5">
    <location>
        <begin position="1"/>
        <end position="109"/>
    </location>
</feature>
<dbReference type="Pfam" id="PF09804">
    <property type="entry name" value="DENND11"/>
    <property type="match status" value="1"/>
</dbReference>
<dbReference type="eggNOG" id="KOG4704">
    <property type="taxonomic scope" value="Eukaryota"/>
</dbReference>
<dbReference type="OMA" id="LWTEEHM"/>
<evidence type="ECO:0000313" key="8">
    <source>
        <dbReference type="Proteomes" id="UP000007635"/>
    </source>
</evidence>
<evidence type="ECO:0000313" key="7">
    <source>
        <dbReference type="Ensembl" id="ENSGACP00000025260.2"/>
    </source>
</evidence>
<dbReference type="GO" id="GO:0005085">
    <property type="term" value="F:guanyl-nucleotide exchange factor activity"/>
    <property type="evidence" value="ECO:0007669"/>
    <property type="project" value="UniProtKB-KW"/>
</dbReference>
<dbReference type="InParanoid" id="G3Q5V4"/>
<accession>G3Q5V4</accession>
<protein>
    <recommendedName>
        <fullName evidence="2">DENN domain-containing protein 11</fullName>
    </recommendedName>
    <alternativeName>
        <fullName evidence="4">Protein LCHN</fullName>
    </alternativeName>
</protein>
<reference evidence="7" key="2">
    <citation type="submission" date="2025-08" db="UniProtKB">
        <authorList>
            <consortium name="Ensembl"/>
        </authorList>
    </citation>
    <scope>IDENTIFICATION</scope>
</reference>
<dbReference type="Proteomes" id="UP000007635">
    <property type="component" value="Chromosome IV"/>
</dbReference>
<dbReference type="PANTHER" id="PTHR31017:SF2">
    <property type="entry name" value="DENN DOMAIN-CONTAINING PROTEIN 11"/>
    <property type="match status" value="1"/>
</dbReference>
<feature type="domain" description="UDENN" evidence="6">
    <location>
        <begin position="58"/>
        <end position="499"/>
    </location>
</feature>
<keyword evidence="3" id="KW-0344">Guanine-nucleotide releasing factor</keyword>
<dbReference type="InterPro" id="IPR037516">
    <property type="entry name" value="Tripartite_DENN"/>
</dbReference>
<dbReference type="Bgee" id="ENSGACG00000019104">
    <property type="expression patterns" value="Expressed in diencephalon and 3 other cell types or tissues"/>
</dbReference>
<dbReference type="PANTHER" id="PTHR31017">
    <property type="entry name" value="LATE SECRETORY PATHWAY PROTEIN AVL9-RELATED"/>
    <property type="match status" value="1"/>
</dbReference>
<reference evidence="7" key="3">
    <citation type="submission" date="2025-09" db="UniProtKB">
        <authorList>
            <consortium name="Ensembl"/>
        </authorList>
    </citation>
    <scope>IDENTIFICATION</scope>
</reference>
<dbReference type="GO" id="GO:0005737">
    <property type="term" value="C:cytoplasm"/>
    <property type="evidence" value="ECO:0007669"/>
    <property type="project" value="TreeGrafter"/>
</dbReference>
<dbReference type="GeneID" id="120817741"/>
<reference evidence="7 8" key="1">
    <citation type="journal article" date="2021" name="G3 (Bethesda)">
        <title>Improved contiguity of the threespine stickleback genome using long-read sequencing.</title>
        <authorList>
            <person name="Nath S."/>
            <person name="Shaw D.E."/>
            <person name="White M.A."/>
        </authorList>
    </citation>
    <scope>NUCLEOTIDE SEQUENCE [LARGE SCALE GENOMIC DNA]</scope>
    <source>
        <strain evidence="7 8">Lake Benthic</strain>
    </source>
</reference>
<dbReference type="OrthoDB" id="2152680at2759"/>
<evidence type="ECO:0000256" key="1">
    <source>
        <dbReference type="ARBA" id="ARBA00007629"/>
    </source>
</evidence>
<evidence type="ECO:0000256" key="2">
    <source>
        <dbReference type="ARBA" id="ARBA00015743"/>
    </source>
</evidence>
<evidence type="ECO:0000256" key="5">
    <source>
        <dbReference type="SAM" id="MobiDB-lite"/>
    </source>
</evidence>
<dbReference type="AlphaFoldDB" id="G3Q5V4"/>
<evidence type="ECO:0000259" key="6">
    <source>
        <dbReference type="PROSITE" id="PS50211"/>
    </source>
</evidence>
<organism evidence="7 8">
    <name type="scientific">Gasterosteus aculeatus aculeatus</name>
    <name type="common">three-spined stickleback</name>
    <dbReference type="NCBI Taxonomy" id="481459"/>
    <lineage>
        <taxon>Eukaryota</taxon>
        <taxon>Metazoa</taxon>
        <taxon>Chordata</taxon>
        <taxon>Craniata</taxon>
        <taxon>Vertebrata</taxon>
        <taxon>Euteleostomi</taxon>
        <taxon>Actinopterygii</taxon>
        <taxon>Neopterygii</taxon>
        <taxon>Teleostei</taxon>
        <taxon>Neoteleostei</taxon>
        <taxon>Acanthomorphata</taxon>
        <taxon>Eupercaria</taxon>
        <taxon>Perciformes</taxon>
        <taxon>Cottioidei</taxon>
        <taxon>Gasterosteales</taxon>
        <taxon>Gasterosteidae</taxon>
        <taxon>Gasterosteus</taxon>
    </lineage>
</organism>
<dbReference type="KEGG" id="gat:120817741"/>
<feature type="compositionally biased region" description="Basic and acidic residues" evidence="5">
    <location>
        <begin position="89"/>
        <end position="109"/>
    </location>
</feature>
<dbReference type="InterPro" id="IPR018626">
    <property type="entry name" value="LCHN/Anr2"/>
</dbReference>
<dbReference type="GeneTree" id="ENSGT00590000083189"/>
<name>G3Q5V4_GASAC</name>